<name>A0ABV8TCG4_9ACTN</name>
<proteinExistence type="predicted"/>
<evidence type="ECO:0000313" key="2">
    <source>
        <dbReference type="Proteomes" id="UP001595824"/>
    </source>
</evidence>
<reference evidence="2" key="1">
    <citation type="journal article" date="2019" name="Int. J. Syst. Evol. Microbiol.">
        <title>The Global Catalogue of Microorganisms (GCM) 10K type strain sequencing project: providing services to taxonomists for standard genome sequencing and annotation.</title>
        <authorList>
            <consortium name="The Broad Institute Genomics Platform"/>
            <consortium name="The Broad Institute Genome Sequencing Center for Infectious Disease"/>
            <person name="Wu L."/>
            <person name="Ma J."/>
        </authorList>
    </citation>
    <scope>NUCLEOTIDE SEQUENCE [LARGE SCALE GENOMIC DNA]</scope>
    <source>
        <strain evidence="2">PCU 347</strain>
    </source>
</reference>
<protein>
    <submittedName>
        <fullName evidence="1">Uncharacterized protein</fullName>
    </submittedName>
</protein>
<organism evidence="1 2">
    <name type="scientific">Streptomyces andamanensis</name>
    <dbReference type="NCBI Taxonomy" id="1565035"/>
    <lineage>
        <taxon>Bacteria</taxon>
        <taxon>Bacillati</taxon>
        <taxon>Actinomycetota</taxon>
        <taxon>Actinomycetes</taxon>
        <taxon>Kitasatosporales</taxon>
        <taxon>Streptomycetaceae</taxon>
        <taxon>Streptomyces</taxon>
    </lineage>
</organism>
<dbReference type="RefSeq" id="WP_381738469.1">
    <property type="nucleotide sequence ID" value="NZ_JBHSDP010000011.1"/>
</dbReference>
<accession>A0ABV8TCG4</accession>
<comment type="caution">
    <text evidence="1">The sequence shown here is derived from an EMBL/GenBank/DDBJ whole genome shotgun (WGS) entry which is preliminary data.</text>
</comment>
<dbReference type="EMBL" id="JBHSDP010000011">
    <property type="protein sequence ID" value="MFC4328305.1"/>
    <property type="molecule type" value="Genomic_DNA"/>
</dbReference>
<keyword evidence="2" id="KW-1185">Reference proteome</keyword>
<gene>
    <name evidence="1" type="ORF">ACFPC0_10755</name>
</gene>
<sequence length="204" mass="21923">MCERCEGGPGLDRSIQVTDDTVGLMFHESTHVALQAASAYSNRWYGAAQGFVDDMADVWGGHGLVRMAFVWGAGWYFLPAPPGTDHTPGNAEMALLHQLVHGAEPLPHETASQVALADQIVAACKRVAEHASKGESVEIAKVMDAFDGDEFDKLLLILMAGCGMRLRHSRDTGNTQAGKLFMAHIHADLRGDPDDETEEGSGAH</sequence>
<dbReference type="Proteomes" id="UP001595824">
    <property type="component" value="Unassembled WGS sequence"/>
</dbReference>
<evidence type="ECO:0000313" key="1">
    <source>
        <dbReference type="EMBL" id="MFC4328305.1"/>
    </source>
</evidence>